<dbReference type="EMBL" id="CP000942">
    <property type="protein sequence ID" value="ACA33028.1"/>
    <property type="molecule type" value="Genomic_DNA"/>
</dbReference>
<dbReference type="Proteomes" id="UP000002162">
    <property type="component" value="Chromosome"/>
</dbReference>
<dbReference type="RefSeq" id="WP_010891809.1">
    <property type="nucleotide sequence ID" value="NC_010503.1"/>
</dbReference>
<dbReference type="Pfam" id="PF07510">
    <property type="entry name" value="GmrSD_C"/>
    <property type="match status" value="1"/>
</dbReference>
<dbReference type="KEGG" id="upa:UPA3_0564"/>
<organism evidence="3 4">
    <name type="scientific">Ureaplasma parvum serovar 3 (strain ATCC 27815 / 27 / NCTC 11736)</name>
    <dbReference type="NCBI Taxonomy" id="505682"/>
    <lineage>
        <taxon>Bacteria</taxon>
        <taxon>Bacillati</taxon>
        <taxon>Mycoplasmatota</taxon>
        <taxon>Mycoplasmoidales</taxon>
        <taxon>Mycoplasmoidaceae</taxon>
        <taxon>Ureaplasma</taxon>
    </lineage>
</organism>
<evidence type="ECO:0000259" key="2">
    <source>
        <dbReference type="Pfam" id="PF07510"/>
    </source>
</evidence>
<reference evidence="3 4" key="1">
    <citation type="submission" date="2008-02" db="EMBL/GenBank/DDBJ databases">
        <title>Genome sequence of Ureaplasma parvum serovar 3.</title>
        <authorList>
            <person name="Methe B.A."/>
            <person name="Glass J."/>
            <person name="Waites K."/>
            <person name="Shrivastava S."/>
        </authorList>
    </citation>
    <scope>NUCLEOTIDE SEQUENCE [LARGE SCALE GENOMIC DNA]</scope>
    <source>
        <strain evidence="4">ATCC 27815 / 27 / NCTC 11736</strain>
    </source>
</reference>
<dbReference type="AlphaFoldDB" id="A0A2C9DYP4"/>
<evidence type="ECO:0000313" key="4">
    <source>
        <dbReference type="Proteomes" id="UP000002162"/>
    </source>
</evidence>
<feature type="domain" description="GmrSD restriction endonucleases C-terminal" evidence="2">
    <location>
        <begin position="773"/>
        <end position="911"/>
    </location>
</feature>
<dbReference type="Pfam" id="PF03235">
    <property type="entry name" value="GmrSD_N"/>
    <property type="match status" value="1"/>
</dbReference>
<feature type="domain" description="GmrSD restriction endonucleases N-terminal" evidence="1">
    <location>
        <begin position="309"/>
        <end position="526"/>
    </location>
</feature>
<dbReference type="PANTHER" id="PTHR35149">
    <property type="entry name" value="SLL5132 PROTEIN"/>
    <property type="match status" value="1"/>
</dbReference>
<dbReference type="HOGENOM" id="CLU_304379_0_0_14"/>
<gene>
    <name evidence="3" type="ordered locus">UPA3_0564</name>
</gene>
<evidence type="ECO:0008006" key="5">
    <source>
        <dbReference type="Google" id="ProtNLM"/>
    </source>
</evidence>
<proteinExistence type="predicted"/>
<dbReference type="PANTHER" id="PTHR35149:SF1">
    <property type="entry name" value="DUF5655 DOMAIN-CONTAINING PROTEIN"/>
    <property type="match status" value="1"/>
</dbReference>
<dbReference type="GeneID" id="29672371"/>
<sequence>MAKLKFWKISTSINTFIKYLICNENNVKKIFSNEKLHLDTNDQEWKILINDKNQKKVEFSFKRSSYELIRVLYYLQIIVDSDKNKTINTYKNDTLKDYIFTFNVSDNTEKSINKHITNVFVNKFLRNLDLNDFFQNETIDQKNKDFVLTIFLSLLHYKKHNDYLTKKELFEYYYEPKQNDSNFKHFKQYKEFVENYFKDQIISNELITKFENYWAKTNDENKANPNNQTNINKTKNKPDFLRTAKTQQEKDNKKFNFEEYSDSCELVTNWKLPLISNDNSIEVTKLDGTKKLASDNGDAYIFNLVWLIKFLNKNETIKMSIPVFQRNYVWTIDNIEKLLEDINDISNKQNNENHFLGSIISVLVKEESIDNIQIIDGQQRLTTLFLITKAFIIFLYNNREEITKFTNEQIKQLSHLKDIFFNREFIIDRFSRIGGNPDYEALKQILSNDELDNKNNHIFMNLKDIVEWFEEKPKEFKEWANFANALFNNLILNLVILKNVDEFKTFESLNTNAKKLNAIELLKNKFCWYENFKESIFKNKEEFQQKYNDLITKKFLLKKDENIIEVKRFNEFVDSLSALNLCKDEDLKRFEKNDKDDEYYNKSWFFIIEIINKKFTLKNNWKACLKYFSKYIDIYNDLTIKDKFTNNNCNFYLISDYLLILTNKKKKNYIPLLVYLLEKIFTEDVLYDFDNNGNFDKSKLRINIEEYVSVIANFSLRNVLLNTRGQSILNSVIKLIKLIDNDINKNNINSIKNINLSKKFLDVFNSNNQMEIKNIKNFYNKMLDEKVSDIHLAYLIRFETYLTFFLDDTQINKNKDTKVFFYPPSNADNEKADLTIEHMYSQSLKDERFNIVKNNIGNLIPLTKEYNSALNNKEFKDKKQRYKNAPIIQNLWLYKGLNEEQITKLYNEFTKINEKLKSNKIDVNEDVFKEALMSLKLSDKEELQPEQIKKRTQAIALVLSIALFNEDWDVE</sequence>
<evidence type="ECO:0000313" key="3">
    <source>
        <dbReference type="EMBL" id="ACA33028.1"/>
    </source>
</evidence>
<name>A0A2C9DYP4_UREP2</name>
<accession>A0A2C9DYP4</accession>
<protein>
    <recommendedName>
        <fullName evidence="5">DUF262 domain-containing protein</fullName>
    </recommendedName>
</protein>
<dbReference type="InterPro" id="IPR011089">
    <property type="entry name" value="GmrSD_C"/>
</dbReference>
<evidence type="ECO:0000259" key="1">
    <source>
        <dbReference type="Pfam" id="PF03235"/>
    </source>
</evidence>
<dbReference type="InterPro" id="IPR004919">
    <property type="entry name" value="GmrSD_N"/>
</dbReference>